<reference evidence="1" key="1">
    <citation type="submission" date="2018-05" db="EMBL/GenBank/DDBJ databases">
        <title>Draft genome of Mucuna pruriens seed.</title>
        <authorList>
            <person name="Nnadi N.E."/>
            <person name="Vos R."/>
            <person name="Hasami M.H."/>
            <person name="Devisetty U.K."/>
            <person name="Aguiy J.C."/>
        </authorList>
    </citation>
    <scope>NUCLEOTIDE SEQUENCE [LARGE SCALE GENOMIC DNA]</scope>
    <source>
        <strain evidence="1">JCA_2017</strain>
    </source>
</reference>
<organism evidence="1 2">
    <name type="scientific">Mucuna pruriens</name>
    <name type="common">Velvet bean</name>
    <name type="synonym">Dolichos pruriens</name>
    <dbReference type="NCBI Taxonomy" id="157652"/>
    <lineage>
        <taxon>Eukaryota</taxon>
        <taxon>Viridiplantae</taxon>
        <taxon>Streptophyta</taxon>
        <taxon>Embryophyta</taxon>
        <taxon>Tracheophyta</taxon>
        <taxon>Spermatophyta</taxon>
        <taxon>Magnoliopsida</taxon>
        <taxon>eudicotyledons</taxon>
        <taxon>Gunneridae</taxon>
        <taxon>Pentapetalae</taxon>
        <taxon>rosids</taxon>
        <taxon>fabids</taxon>
        <taxon>Fabales</taxon>
        <taxon>Fabaceae</taxon>
        <taxon>Papilionoideae</taxon>
        <taxon>50 kb inversion clade</taxon>
        <taxon>NPAAA clade</taxon>
        <taxon>indigoferoid/millettioid clade</taxon>
        <taxon>Phaseoleae</taxon>
        <taxon>Mucuna</taxon>
    </lineage>
</organism>
<name>A0A371F4R3_MUCPR</name>
<keyword evidence="2" id="KW-1185">Reference proteome</keyword>
<gene>
    <name evidence="1" type="ORF">CR513_47121</name>
</gene>
<proteinExistence type="predicted"/>
<accession>A0A371F4R3</accession>
<sequence>MPFSPLRHTRLFTCLEAEALYAPNMVSCFASCKLLLDDMDPKGLELEICSLPNLVANKDKYSLKI</sequence>
<protein>
    <submittedName>
        <fullName evidence="1">Uncharacterized protein</fullName>
    </submittedName>
</protein>
<dbReference type="EMBL" id="QJKJ01010573">
    <property type="protein sequence ID" value="RDX73298.1"/>
    <property type="molecule type" value="Genomic_DNA"/>
</dbReference>
<dbReference type="AlphaFoldDB" id="A0A371F4R3"/>
<feature type="non-terminal residue" evidence="1">
    <location>
        <position position="65"/>
    </location>
</feature>
<evidence type="ECO:0000313" key="1">
    <source>
        <dbReference type="EMBL" id="RDX73298.1"/>
    </source>
</evidence>
<evidence type="ECO:0000313" key="2">
    <source>
        <dbReference type="Proteomes" id="UP000257109"/>
    </source>
</evidence>
<feature type="non-terminal residue" evidence="1">
    <location>
        <position position="1"/>
    </location>
</feature>
<dbReference type="Proteomes" id="UP000257109">
    <property type="component" value="Unassembled WGS sequence"/>
</dbReference>
<comment type="caution">
    <text evidence="1">The sequence shown here is derived from an EMBL/GenBank/DDBJ whole genome shotgun (WGS) entry which is preliminary data.</text>
</comment>